<keyword evidence="2" id="KW-1185">Reference proteome</keyword>
<accession>A0ACC2VAR0</accession>
<sequence length="369" mass="38768">MSEAPAHPLLFCMGNPLLDMQVSNGEALLQKYNLKANDAILAEQSQMGIYDDVTKDYKVTYVAGGAAQNAARAAAYVLPPKHVVYVGAVGKDALAEQLEKANDKEGVMSAYQVVEDDKTGACAVVLTGHDRSLVTTLRAAEKFSPSHLADPTIKSYIDNAKFFYIGGFFLTHGIESALHVAKSAAGRGKVVALNLSAPFIPQFFKQQLDQLLMYVDILIGNESEAASYAEAQGMADSSVAQIATAIANLPKSNASRPRLVIITQGSESTLVASSSPSSSPSSSASSGAAKCNLSASDPNPKTYPVPKLDDSQIVDTNGAGDAFAGGFLGAHVLGKSLDECIEVGHRLGQRCVGQVGPTFGDRVDILKDL</sequence>
<gene>
    <name evidence="1" type="ORF">QFC21_005529</name>
</gene>
<dbReference type="EMBL" id="JASBWT010000021">
    <property type="protein sequence ID" value="KAJ9095657.1"/>
    <property type="molecule type" value="Genomic_DNA"/>
</dbReference>
<evidence type="ECO:0000313" key="2">
    <source>
        <dbReference type="Proteomes" id="UP001227268"/>
    </source>
</evidence>
<name>A0ACC2VAR0_9TREE</name>
<comment type="caution">
    <text evidence="1">The sequence shown here is derived from an EMBL/GenBank/DDBJ whole genome shotgun (WGS) entry which is preliminary data.</text>
</comment>
<proteinExistence type="predicted"/>
<reference evidence="1" key="1">
    <citation type="submission" date="2023-04" db="EMBL/GenBank/DDBJ databases">
        <title>Draft Genome sequencing of Naganishia species isolated from polar environments using Oxford Nanopore Technology.</title>
        <authorList>
            <person name="Leo P."/>
            <person name="Venkateswaran K."/>
        </authorList>
    </citation>
    <scope>NUCLEOTIDE SEQUENCE</scope>
    <source>
        <strain evidence="1">MNA-CCFEE 5423</strain>
    </source>
</reference>
<evidence type="ECO:0000313" key="1">
    <source>
        <dbReference type="EMBL" id="KAJ9095657.1"/>
    </source>
</evidence>
<protein>
    <submittedName>
        <fullName evidence="1">Uncharacterized protein</fullName>
    </submittedName>
</protein>
<dbReference type="Proteomes" id="UP001227268">
    <property type="component" value="Unassembled WGS sequence"/>
</dbReference>
<organism evidence="1 2">
    <name type="scientific">Naganishia friedmannii</name>
    <dbReference type="NCBI Taxonomy" id="89922"/>
    <lineage>
        <taxon>Eukaryota</taxon>
        <taxon>Fungi</taxon>
        <taxon>Dikarya</taxon>
        <taxon>Basidiomycota</taxon>
        <taxon>Agaricomycotina</taxon>
        <taxon>Tremellomycetes</taxon>
        <taxon>Filobasidiales</taxon>
        <taxon>Filobasidiaceae</taxon>
        <taxon>Naganishia</taxon>
    </lineage>
</organism>